<dbReference type="AlphaFoldDB" id="A0A542E0D6"/>
<proteinExistence type="predicted"/>
<feature type="region of interest" description="Disordered" evidence="1">
    <location>
        <begin position="311"/>
        <end position="340"/>
    </location>
</feature>
<evidence type="ECO:0000256" key="1">
    <source>
        <dbReference type="SAM" id="MobiDB-lite"/>
    </source>
</evidence>
<protein>
    <submittedName>
        <fullName evidence="2">Uncharacterized protein</fullName>
    </submittedName>
</protein>
<evidence type="ECO:0000313" key="3">
    <source>
        <dbReference type="Proteomes" id="UP000317893"/>
    </source>
</evidence>
<evidence type="ECO:0000313" key="2">
    <source>
        <dbReference type="EMBL" id="TQJ08817.1"/>
    </source>
</evidence>
<comment type="caution">
    <text evidence="2">The sequence shown here is derived from an EMBL/GenBank/DDBJ whole genome shotgun (WGS) entry which is preliminary data.</text>
</comment>
<keyword evidence="3" id="KW-1185">Reference proteome</keyword>
<dbReference type="EMBL" id="VFMN01000001">
    <property type="protein sequence ID" value="TQJ08817.1"/>
    <property type="molecule type" value="Genomic_DNA"/>
</dbReference>
<accession>A0A542E0D6</accession>
<dbReference type="Proteomes" id="UP000317893">
    <property type="component" value="Unassembled WGS sequence"/>
</dbReference>
<dbReference type="InterPro" id="IPR027417">
    <property type="entry name" value="P-loop_NTPase"/>
</dbReference>
<name>A0A542E0D6_9MICO</name>
<dbReference type="CDD" id="cd01983">
    <property type="entry name" value="SIMIBI"/>
    <property type="match status" value="1"/>
</dbReference>
<dbReference type="SUPFAM" id="SSF52540">
    <property type="entry name" value="P-loop containing nucleoside triphosphate hydrolases"/>
    <property type="match status" value="1"/>
</dbReference>
<organism evidence="2 3">
    <name type="scientific">Lapillicoccus jejuensis</name>
    <dbReference type="NCBI Taxonomy" id="402171"/>
    <lineage>
        <taxon>Bacteria</taxon>
        <taxon>Bacillati</taxon>
        <taxon>Actinomycetota</taxon>
        <taxon>Actinomycetes</taxon>
        <taxon>Micrococcales</taxon>
        <taxon>Intrasporangiaceae</taxon>
        <taxon>Lapillicoccus</taxon>
    </lineage>
</organism>
<reference evidence="2 3" key="1">
    <citation type="submission" date="2019-06" db="EMBL/GenBank/DDBJ databases">
        <title>Sequencing the genomes of 1000 actinobacteria strains.</title>
        <authorList>
            <person name="Klenk H.-P."/>
        </authorList>
    </citation>
    <scope>NUCLEOTIDE SEQUENCE [LARGE SCALE GENOMIC DNA]</scope>
    <source>
        <strain evidence="2 3">DSM 18607</strain>
    </source>
</reference>
<sequence>MLGVVVDGDLDEMRQGKHAVLPEAYANRSFQLSGKPGSGKTVTAERLVFLLAKMGRRIVYVDCKGTDPDLAMRLSAACIAARGPGVRVHHFPSEPLNGWIGTPAEVANRLIATQDTTEPYYESTLQTAVRVAMGVHASQAAGGTVTSSTELMRRFDAAFLTRAYQGTSQQSLVADLVRDRQVLPGVKMRFAALFEAVAGGFDGTASYGDADLIFLSLPFASKADATAVVRLLLADFTHYCSDPSRKDRRGDDVKMIIDEASALTHLSDQIIDLAERVRDVGGSVDVSNQSFEGSGDNEDQRKRLRGAMAGGTILHSSDNPEPFGTADDPVDTRGVVVQAA</sequence>
<gene>
    <name evidence="2" type="ORF">FB458_1913</name>
</gene>
<dbReference type="Gene3D" id="3.40.50.300">
    <property type="entry name" value="P-loop containing nucleotide triphosphate hydrolases"/>
    <property type="match status" value="1"/>
</dbReference>